<dbReference type="GO" id="GO:0000196">
    <property type="term" value="P:cell integrity MAPK cascade"/>
    <property type="evidence" value="ECO:0007669"/>
    <property type="project" value="TreeGrafter"/>
</dbReference>
<dbReference type="SMART" id="SM00220">
    <property type="entry name" value="S_TKc"/>
    <property type="match status" value="1"/>
</dbReference>
<proteinExistence type="inferred from homology"/>
<evidence type="ECO:0000256" key="6">
    <source>
        <dbReference type="ARBA" id="ARBA00038999"/>
    </source>
</evidence>
<dbReference type="SUPFAM" id="SSF56112">
    <property type="entry name" value="Protein kinase-like (PK-like)"/>
    <property type="match status" value="1"/>
</dbReference>
<evidence type="ECO:0000256" key="3">
    <source>
        <dbReference type="ARBA" id="ARBA00022777"/>
    </source>
</evidence>
<dbReference type="PANTHER" id="PTHR48013:SF6">
    <property type="entry name" value="MAP KINASE KINASE MKK1_SSP32-RELATED"/>
    <property type="match status" value="1"/>
</dbReference>
<dbReference type="PROSITE" id="PS50011">
    <property type="entry name" value="PROTEIN_KINASE_DOM"/>
    <property type="match status" value="1"/>
</dbReference>
<keyword evidence="9" id="KW-1185">Reference proteome</keyword>
<keyword evidence="2" id="KW-0547">Nucleotide-binding</keyword>
<dbReference type="InterPro" id="IPR008271">
    <property type="entry name" value="Ser/Thr_kinase_AS"/>
</dbReference>
<dbReference type="HOGENOM" id="CLU_000288_63_23_1"/>
<evidence type="ECO:0000256" key="2">
    <source>
        <dbReference type="ARBA" id="ARBA00022741"/>
    </source>
</evidence>
<dbReference type="Gene3D" id="1.10.510.10">
    <property type="entry name" value="Transferase(Phosphotransferase) domain 1"/>
    <property type="match status" value="1"/>
</dbReference>
<dbReference type="GO" id="GO:0004708">
    <property type="term" value="F:MAP kinase kinase activity"/>
    <property type="evidence" value="ECO:0007669"/>
    <property type="project" value="UniProtKB-EC"/>
</dbReference>
<gene>
    <name evidence="8" type="ORF">M413DRAFT_68127</name>
</gene>
<dbReference type="GO" id="GO:0060237">
    <property type="term" value="P:regulation of fungal-type cell wall organization"/>
    <property type="evidence" value="ECO:0007669"/>
    <property type="project" value="TreeGrafter"/>
</dbReference>
<dbReference type="InterPro" id="IPR011009">
    <property type="entry name" value="Kinase-like_dom_sf"/>
</dbReference>
<evidence type="ECO:0000259" key="7">
    <source>
        <dbReference type="PROSITE" id="PS50011"/>
    </source>
</evidence>
<dbReference type="Pfam" id="PF00069">
    <property type="entry name" value="Pkinase"/>
    <property type="match status" value="1"/>
</dbReference>
<keyword evidence="1" id="KW-0808">Transferase</keyword>
<dbReference type="OrthoDB" id="3050118at2759"/>
<dbReference type="PANTHER" id="PTHR48013">
    <property type="entry name" value="DUAL SPECIFICITY MITOGEN-ACTIVATED PROTEIN KINASE KINASE 5-RELATED"/>
    <property type="match status" value="1"/>
</dbReference>
<keyword evidence="3" id="KW-0418">Kinase</keyword>
<evidence type="ECO:0000313" key="8">
    <source>
        <dbReference type="EMBL" id="KIM44047.1"/>
    </source>
</evidence>
<comment type="similarity">
    <text evidence="5">Belongs to the protein kinase superfamily. STE Ser/Thr protein kinase family. MAP kinase kinase subfamily.</text>
</comment>
<dbReference type="EC" id="2.7.12.2" evidence="6"/>
<feature type="domain" description="Protein kinase" evidence="7">
    <location>
        <begin position="1"/>
        <end position="230"/>
    </location>
</feature>
<reference evidence="8 9" key="1">
    <citation type="submission" date="2014-04" db="EMBL/GenBank/DDBJ databases">
        <authorList>
            <consortium name="DOE Joint Genome Institute"/>
            <person name="Kuo A."/>
            <person name="Gay G."/>
            <person name="Dore J."/>
            <person name="Kohler A."/>
            <person name="Nagy L.G."/>
            <person name="Floudas D."/>
            <person name="Copeland A."/>
            <person name="Barry K.W."/>
            <person name="Cichocki N."/>
            <person name="Veneault-Fourrey C."/>
            <person name="LaButti K."/>
            <person name="Lindquist E.A."/>
            <person name="Lipzen A."/>
            <person name="Lundell T."/>
            <person name="Morin E."/>
            <person name="Murat C."/>
            <person name="Sun H."/>
            <person name="Tunlid A."/>
            <person name="Henrissat B."/>
            <person name="Grigoriev I.V."/>
            <person name="Hibbett D.S."/>
            <person name="Martin F."/>
            <person name="Nordberg H.P."/>
            <person name="Cantor M.N."/>
            <person name="Hua S.X."/>
        </authorList>
    </citation>
    <scope>NUCLEOTIDE SEQUENCE [LARGE SCALE GENOMIC DNA]</scope>
    <source>
        <strain evidence="9">h7</strain>
    </source>
</reference>
<evidence type="ECO:0000256" key="5">
    <source>
        <dbReference type="ARBA" id="ARBA00038035"/>
    </source>
</evidence>
<sequence>MTQRELPIDDIVKELKRMKEVRHPNVVKCFSVFPTPNVAYKEVTVVMEFCEGGSLESARKAIKARGGVVEEKVVGRIAEGILQGLAHLHGMDILHRDIKPTNILFSKEGVVKLSEFAVAGDSVGEIGDTFMGSLVYTAPERIDGDGCSVCVDIWAMGISLLEFVHKKSPYPPSLSPMDILLRIRNGEPPRLKDLDGVIWSEEMKNFFETVLRIDPKTRPDAHALLGHPWIASVMKQEVAMERWMRRVLMKQATHG</sequence>
<keyword evidence="4" id="KW-0067">ATP-binding</keyword>
<name>A0A0C2YSQ9_HEBCY</name>
<dbReference type="AlphaFoldDB" id="A0A0C2YSQ9"/>
<dbReference type="EMBL" id="KN831774">
    <property type="protein sequence ID" value="KIM44047.1"/>
    <property type="molecule type" value="Genomic_DNA"/>
</dbReference>
<reference evidence="9" key="2">
    <citation type="submission" date="2015-01" db="EMBL/GenBank/DDBJ databases">
        <title>Evolutionary Origins and Diversification of the Mycorrhizal Mutualists.</title>
        <authorList>
            <consortium name="DOE Joint Genome Institute"/>
            <consortium name="Mycorrhizal Genomics Consortium"/>
            <person name="Kohler A."/>
            <person name="Kuo A."/>
            <person name="Nagy L.G."/>
            <person name="Floudas D."/>
            <person name="Copeland A."/>
            <person name="Barry K.W."/>
            <person name="Cichocki N."/>
            <person name="Veneault-Fourrey C."/>
            <person name="LaButti K."/>
            <person name="Lindquist E.A."/>
            <person name="Lipzen A."/>
            <person name="Lundell T."/>
            <person name="Morin E."/>
            <person name="Murat C."/>
            <person name="Riley R."/>
            <person name="Ohm R."/>
            <person name="Sun H."/>
            <person name="Tunlid A."/>
            <person name="Henrissat B."/>
            <person name="Grigoriev I.V."/>
            <person name="Hibbett D.S."/>
            <person name="Martin F."/>
        </authorList>
    </citation>
    <scope>NUCLEOTIDE SEQUENCE [LARGE SCALE GENOMIC DNA]</scope>
    <source>
        <strain evidence="9">h7</strain>
    </source>
</reference>
<evidence type="ECO:0000256" key="4">
    <source>
        <dbReference type="ARBA" id="ARBA00022840"/>
    </source>
</evidence>
<evidence type="ECO:0000313" key="9">
    <source>
        <dbReference type="Proteomes" id="UP000053424"/>
    </source>
</evidence>
<dbReference type="Proteomes" id="UP000053424">
    <property type="component" value="Unassembled WGS sequence"/>
</dbReference>
<dbReference type="PROSITE" id="PS00108">
    <property type="entry name" value="PROTEIN_KINASE_ST"/>
    <property type="match status" value="1"/>
</dbReference>
<dbReference type="STRING" id="686832.A0A0C2YSQ9"/>
<organism evidence="8 9">
    <name type="scientific">Hebeloma cylindrosporum</name>
    <dbReference type="NCBI Taxonomy" id="76867"/>
    <lineage>
        <taxon>Eukaryota</taxon>
        <taxon>Fungi</taxon>
        <taxon>Dikarya</taxon>
        <taxon>Basidiomycota</taxon>
        <taxon>Agaricomycotina</taxon>
        <taxon>Agaricomycetes</taxon>
        <taxon>Agaricomycetidae</taxon>
        <taxon>Agaricales</taxon>
        <taxon>Agaricineae</taxon>
        <taxon>Hymenogastraceae</taxon>
        <taxon>Hebeloma</taxon>
    </lineage>
</organism>
<protein>
    <recommendedName>
        <fullName evidence="6">mitogen-activated protein kinase kinase</fullName>
        <ecNumber evidence="6">2.7.12.2</ecNumber>
    </recommendedName>
</protein>
<evidence type="ECO:0000256" key="1">
    <source>
        <dbReference type="ARBA" id="ARBA00022679"/>
    </source>
</evidence>
<dbReference type="PIRSF" id="PIRSF000654">
    <property type="entry name" value="Integrin-linked_kinase"/>
    <property type="match status" value="1"/>
</dbReference>
<dbReference type="InterPro" id="IPR000719">
    <property type="entry name" value="Prot_kinase_dom"/>
</dbReference>
<dbReference type="GO" id="GO:0005524">
    <property type="term" value="F:ATP binding"/>
    <property type="evidence" value="ECO:0007669"/>
    <property type="project" value="UniProtKB-KW"/>
</dbReference>
<accession>A0A0C2YSQ9</accession>